<protein>
    <submittedName>
        <fullName evidence="1">Uncharacterized protein</fullName>
    </submittedName>
</protein>
<dbReference type="EMBL" id="KZ992438">
    <property type="protein sequence ID" value="RKP10753.1"/>
    <property type="molecule type" value="Genomic_DNA"/>
</dbReference>
<name>A0A4P9XWK6_9FUNG</name>
<gene>
    <name evidence="1" type="ORF">THASP1DRAFT_21572</name>
</gene>
<evidence type="ECO:0000313" key="1">
    <source>
        <dbReference type="EMBL" id="RKP10753.1"/>
    </source>
</evidence>
<sequence>MAQDLYAHIAHRQLLVAAPADTQQPSKCKQRIHLLRLNDGALVKSYTLPQSSYIEHVLGDLALLGTFPKGSYRLILFDMFAGTALRVFQNTNSRTATPAYLYDEWQQEHSAKSRRYAEARGAAKLKWHMQRQ</sequence>
<keyword evidence="2" id="KW-1185">Reference proteome</keyword>
<dbReference type="Proteomes" id="UP000271241">
    <property type="component" value="Unassembled WGS sequence"/>
</dbReference>
<organism evidence="1 2">
    <name type="scientific">Thamnocephalis sphaerospora</name>
    <dbReference type="NCBI Taxonomy" id="78915"/>
    <lineage>
        <taxon>Eukaryota</taxon>
        <taxon>Fungi</taxon>
        <taxon>Fungi incertae sedis</taxon>
        <taxon>Zoopagomycota</taxon>
        <taxon>Zoopagomycotina</taxon>
        <taxon>Zoopagomycetes</taxon>
        <taxon>Zoopagales</taxon>
        <taxon>Sigmoideomycetaceae</taxon>
        <taxon>Thamnocephalis</taxon>
    </lineage>
</organism>
<accession>A0A4P9XWK6</accession>
<reference evidence="2" key="1">
    <citation type="journal article" date="2018" name="Nat. Microbiol.">
        <title>Leveraging single-cell genomics to expand the fungal tree of life.</title>
        <authorList>
            <person name="Ahrendt S.R."/>
            <person name="Quandt C.A."/>
            <person name="Ciobanu D."/>
            <person name="Clum A."/>
            <person name="Salamov A."/>
            <person name="Andreopoulos B."/>
            <person name="Cheng J.F."/>
            <person name="Woyke T."/>
            <person name="Pelin A."/>
            <person name="Henrissat B."/>
            <person name="Reynolds N.K."/>
            <person name="Benny G.L."/>
            <person name="Smith M.E."/>
            <person name="James T.Y."/>
            <person name="Grigoriev I.V."/>
        </authorList>
    </citation>
    <scope>NUCLEOTIDE SEQUENCE [LARGE SCALE GENOMIC DNA]</scope>
    <source>
        <strain evidence="2">RSA 1356</strain>
    </source>
</reference>
<dbReference type="AlphaFoldDB" id="A0A4P9XWK6"/>
<proteinExistence type="predicted"/>
<evidence type="ECO:0000313" key="2">
    <source>
        <dbReference type="Proteomes" id="UP000271241"/>
    </source>
</evidence>